<dbReference type="EMBL" id="JAJADR010000012">
    <property type="protein sequence ID" value="MCB2410891.1"/>
    <property type="molecule type" value="Genomic_DNA"/>
</dbReference>
<protein>
    <submittedName>
        <fullName evidence="1">Uncharacterized protein</fullName>
    </submittedName>
</protein>
<keyword evidence="2" id="KW-1185">Reference proteome</keyword>
<proteinExistence type="predicted"/>
<gene>
    <name evidence="1" type="ORF">LGH74_23090</name>
</gene>
<dbReference type="RefSeq" id="WP_226180227.1">
    <property type="nucleotide sequence ID" value="NZ_JAJADR010000012.1"/>
</dbReference>
<dbReference type="Proteomes" id="UP001165296">
    <property type="component" value="Unassembled WGS sequence"/>
</dbReference>
<name>A0ABS8AYK2_9BACT</name>
<sequence>MNDIALTSVIQKALPHFVTEDATEDSVYEYLIAEGVEPAVADRIIIFTPTTFGRVMMRHLKLVFPETYRIQRESGELSDSLLLNSEPVFQAALNLASTIASAQIWEEALHSEVAYWSAETDSVSQALVAGCPAASIKPQELIVHWYL</sequence>
<evidence type="ECO:0000313" key="2">
    <source>
        <dbReference type="Proteomes" id="UP001165296"/>
    </source>
</evidence>
<organism evidence="1 2">
    <name type="scientific">Hymenobacter lucidus</name>
    <dbReference type="NCBI Taxonomy" id="2880930"/>
    <lineage>
        <taxon>Bacteria</taxon>
        <taxon>Pseudomonadati</taxon>
        <taxon>Bacteroidota</taxon>
        <taxon>Cytophagia</taxon>
        <taxon>Cytophagales</taxon>
        <taxon>Hymenobacteraceae</taxon>
        <taxon>Hymenobacter</taxon>
    </lineage>
</organism>
<evidence type="ECO:0000313" key="1">
    <source>
        <dbReference type="EMBL" id="MCB2410891.1"/>
    </source>
</evidence>
<reference evidence="1" key="1">
    <citation type="submission" date="2021-10" db="EMBL/GenBank/DDBJ databases">
        <authorList>
            <person name="Dean J.D."/>
            <person name="Kim M.K."/>
            <person name="Newey C.N."/>
            <person name="Stoker T.S."/>
            <person name="Thompson D.W."/>
            <person name="Grose J.H."/>
        </authorList>
    </citation>
    <scope>NUCLEOTIDE SEQUENCE</scope>
    <source>
        <strain evidence="1">BT178</strain>
    </source>
</reference>
<comment type="caution">
    <text evidence="1">The sequence shown here is derived from an EMBL/GenBank/DDBJ whole genome shotgun (WGS) entry which is preliminary data.</text>
</comment>
<accession>A0ABS8AYK2</accession>